<dbReference type="GO" id="GO:0071555">
    <property type="term" value="P:cell wall organization"/>
    <property type="evidence" value="ECO:0007669"/>
    <property type="project" value="UniProtKB-KW"/>
</dbReference>
<keyword evidence="6" id="KW-0961">Cell wall biogenesis/degradation</keyword>
<reference evidence="8 9" key="1">
    <citation type="submission" date="2015-09" db="EMBL/GenBank/DDBJ databases">
        <authorList>
            <consortium name="Pathogen Informatics"/>
        </authorList>
    </citation>
    <scope>NUCLEOTIDE SEQUENCE [LARGE SCALE GENOMIC DNA]</scope>
    <source>
        <strain evidence="8 9">2789STDY5834885</strain>
    </source>
</reference>
<evidence type="ECO:0000313" key="9">
    <source>
        <dbReference type="Proteomes" id="UP000095709"/>
    </source>
</evidence>
<keyword evidence="2 7" id="KW-0812">Transmembrane</keyword>
<dbReference type="Gene3D" id="3.30.1490.480">
    <property type="entry name" value="Endolytic murein transglycosylase"/>
    <property type="match status" value="1"/>
</dbReference>
<evidence type="ECO:0000256" key="3">
    <source>
        <dbReference type="ARBA" id="ARBA00022989"/>
    </source>
</evidence>
<protein>
    <submittedName>
        <fullName evidence="8">YceG-like family</fullName>
    </submittedName>
</protein>
<evidence type="ECO:0000256" key="6">
    <source>
        <dbReference type="ARBA" id="ARBA00023316"/>
    </source>
</evidence>
<evidence type="ECO:0000313" key="8">
    <source>
        <dbReference type="EMBL" id="CUO70020.1"/>
    </source>
</evidence>
<evidence type="ECO:0000256" key="1">
    <source>
        <dbReference type="ARBA" id="ARBA00022475"/>
    </source>
</evidence>
<dbReference type="InterPro" id="IPR003770">
    <property type="entry name" value="MLTG-like"/>
</dbReference>
<organism evidence="8 9">
    <name type="scientific">Fusicatenibacter saccharivorans</name>
    <dbReference type="NCBI Taxonomy" id="1150298"/>
    <lineage>
        <taxon>Bacteria</taxon>
        <taxon>Bacillati</taxon>
        <taxon>Bacillota</taxon>
        <taxon>Clostridia</taxon>
        <taxon>Lachnospirales</taxon>
        <taxon>Lachnospiraceae</taxon>
        <taxon>Fusicatenibacter</taxon>
    </lineage>
</organism>
<keyword evidence="3 7" id="KW-1133">Transmembrane helix</keyword>
<accession>A0A174HA86</accession>
<name>A0A174HA86_9FIRM</name>
<evidence type="ECO:0000256" key="5">
    <source>
        <dbReference type="ARBA" id="ARBA00023239"/>
    </source>
</evidence>
<keyword evidence="4 7" id="KW-0472">Membrane</keyword>
<evidence type="ECO:0000256" key="2">
    <source>
        <dbReference type="ARBA" id="ARBA00022692"/>
    </source>
</evidence>
<dbReference type="GO" id="GO:0016829">
    <property type="term" value="F:lyase activity"/>
    <property type="evidence" value="ECO:0007669"/>
    <property type="project" value="UniProtKB-KW"/>
</dbReference>
<sequence length="137" mass="14872">MSEKKRDAGYHAALTGAKGTVRLLIYVCVILVIILVAKTSYQFGHDVFAEEPVASRGKGKEVTVQVRSGMEAKELGELLKDNGLIDESLLVFEVQYRLSGYYGGIKDGSYVLNTAQTVDEMLEILAGVNTEGQPSAE</sequence>
<dbReference type="PANTHER" id="PTHR30518">
    <property type="entry name" value="ENDOLYTIC MUREIN TRANSGLYCOSYLASE"/>
    <property type="match status" value="1"/>
</dbReference>
<dbReference type="EMBL" id="CZAL01000001">
    <property type="protein sequence ID" value="CUO70020.1"/>
    <property type="molecule type" value="Genomic_DNA"/>
</dbReference>
<keyword evidence="5" id="KW-0456">Lyase</keyword>
<proteinExistence type="predicted"/>
<dbReference type="RefSeq" id="WP_055265052.1">
    <property type="nucleotide sequence ID" value="NZ_CZAL01000001.1"/>
</dbReference>
<dbReference type="PANTHER" id="PTHR30518:SF2">
    <property type="entry name" value="ENDOLYTIC MUREIN TRANSGLYCOSYLASE"/>
    <property type="match status" value="1"/>
</dbReference>
<dbReference type="AlphaFoldDB" id="A0A174HA86"/>
<evidence type="ECO:0000256" key="7">
    <source>
        <dbReference type="SAM" id="Phobius"/>
    </source>
</evidence>
<gene>
    <name evidence="8" type="ORF">ERS852498_00272</name>
</gene>
<evidence type="ECO:0000256" key="4">
    <source>
        <dbReference type="ARBA" id="ARBA00023136"/>
    </source>
</evidence>
<keyword evidence="1" id="KW-1003">Cell membrane</keyword>
<feature type="transmembrane region" description="Helical" evidence="7">
    <location>
        <begin position="21"/>
        <end position="41"/>
    </location>
</feature>
<dbReference type="Proteomes" id="UP000095709">
    <property type="component" value="Unassembled WGS sequence"/>
</dbReference>